<dbReference type="InterPro" id="IPR011701">
    <property type="entry name" value="MFS"/>
</dbReference>
<protein>
    <submittedName>
        <fullName evidence="8">MFS transporter</fullName>
    </submittedName>
</protein>
<evidence type="ECO:0000313" key="8">
    <source>
        <dbReference type="EMBL" id="MST35276.1"/>
    </source>
</evidence>
<feature type="domain" description="Major facilitator superfamily (MFS) profile" evidence="7">
    <location>
        <begin position="36"/>
        <end position="178"/>
    </location>
</feature>
<keyword evidence="3 6" id="KW-1133">Transmembrane helix</keyword>
<dbReference type="Proteomes" id="UP000437736">
    <property type="component" value="Unassembled WGS sequence"/>
</dbReference>
<dbReference type="Pfam" id="PF07690">
    <property type="entry name" value="MFS_1"/>
    <property type="match status" value="1"/>
</dbReference>
<dbReference type="InterPro" id="IPR020846">
    <property type="entry name" value="MFS_dom"/>
</dbReference>
<feature type="transmembrane region" description="Helical" evidence="6">
    <location>
        <begin position="35"/>
        <end position="58"/>
    </location>
</feature>
<dbReference type="PANTHER" id="PTHR42718">
    <property type="entry name" value="MAJOR FACILITATOR SUPERFAMILY MULTIDRUG TRANSPORTER MFSC"/>
    <property type="match status" value="1"/>
</dbReference>
<sequence>MSTESSLLRSPERAPARTGHAAAPTAGTAAALSPLALATILSGTFLAMVDFFIVNVALPTMARNLHASSGLLELVVAGYATAYAVLLVLGGRLGDGRGRKRLFLSGVAAFTITSLLCGLAPSAGALVAARVLQGAAAAMMVPQVLSTIQATGDLPSRARALGWFGATGGIAAVVGQVL</sequence>
<evidence type="ECO:0000259" key="7">
    <source>
        <dbReference type="PROSITE" id="PS50850"/>
    </source>
</evidence>
<dbReference type="InterPro" id="IPR036259">
    <property type="entry name" value="MFS_trans_sf"/>
</dbReference>
<dbReference type="EMBL" id="WJHE01001575">
    <property type="protein sequence ID" value="MST35276.1"/>
    <property type="molecule type" value="Genomic_DNA"/>
</dbReference>
<evidence type="ECO:0000256" key="3">
    <source>
        <dbReference type="ARBA" id="ARBA00022989"/>
    </source>
</evidence>
<feature type="non-terminal residue" evidence="8">
    <location>
        <position position="178"/>
    </location>
</feature>
<dbReference type="PROSITE" id="PS50850">
    <property type="entry name" value="MFS"/>
    <property type="match status" value="1"/>
</dbReference>
<keyword evidence="4 6" id="KW-0472">Membrane</keyword>
<feature type="transmembrane region" description="Helical" evidence="6">
    <location>
        <begin position="70"/>
        <end position="90"/>
    </location>
</feature>
<evidence type="ECO:0000256" key="2">
    <source>
        <dbReference type="ARBA" id="ARBA00022692"/>
    </source>
</evidence>
<evidence type="ECO:0000256" key="5">
    <source>
        <dbReference type="SAM" id="MobiDB-lite"/>
    </source>
</evidence>
<dbReference type="SUPFAM" id="SSF103473">
    <property type="entry name" value="MFS general substrate transporter"/>
    <property type="match status" value="1"/>
</dbReference>
<dbReference type="PANTHER" id="PTHR42718:SF39">
    <property type="entry name" value="ACTINORHODIN TRANSPORTER-RELATED"/>
    <property type="match status" value="1"/>
</dbReference>
<reference evidence="8 9" key="1">
    <citation type="submission" date="2019-11" db="EMBL/GenBank/DDBJ databases">
        <title>Acidiferrimicrobium australis gen. nov., sp. nov., an acidophilic and obligately heterotrophic, member of the Actinobacteria that catalyses dissimilatory oxido- reduction of iron isolated from metal-rich acidic water in Chile.</title>
        <authorList>
            <person name="Gonzalez D."/>
            <person name="Huber K."/>
            <person name="Hedrich S."/>
            <person name="Rojas-Villalobos C."/>
            <person name="Quatrini R."/>
            <person name="Dinamarca M.A."/>
            <person name="Schwarz A."/>
            <person name="Canales C."/>
            <person name="Nancucheo I."/>
        </authorList>
    </citation>
    <scope>NUCLEOTIDE SEQUENCE [LARGE SCALE GENOMIC DNA]</scope>
    <source>
        <strain evidence="8 9">USS-CCA1</strain>
    </source>
</reference>
<organism evidence="8 9">
    <name type="scientific">Acidiferrimicrobium australe</name>
    <dbReference type="NCBI Taxonomy" id="2664430"/>
    <lineage>
        <taxon>Bacteria</taxon>
        <taxon>Bacillati</taxon>
        <taxon>Actinomycetota</taxon>
        <taxon>Acidimicrobiia</taxon>
        <taxon>Acidimicrobiales</taxon>
        <taxon>Acidimicrobiaceae</taxon>
        <taxon>Acidiferrimicrobium</taxon>
    </lineage>
</organism>
<keyword evidence="9" id="KW-1185">Reference proteome</keyword>
<accession>A0ABW9R107</accession>
<dbReference type="Gene3D" id="1.20.1720.10">
    <property type="entry name" value="Multidrug resistance protein D"/>
    <property type="match status" value="1"/>
</dbReference>
<evidence type="ECO:0000256" key="6">
    <source>
        <dbReference type="SAM" id="Phobius"/>
    </source>
</evidence>
<evidence type="ECO:0000256" key="1">
    <source>
        <dbReference type="ARBA" id="ARBA00004651"/>
    </source>
</evidence>
<feature type="transmembrane region" description="Helical" evidence="6">
    <location>
        <begin position="102"/>
        <end position="121"/>
    </location>
</feature>
<name>A0ABW9R107_9ACTN</name>
<proteinExistence type="predicted"/>
<evidence type="ECO:0000256" key="4">
    <source>
        <dbReference type="ARBA" id="ARBA00023136"/>
    </source>
</evidence>
<keyword evidence="2 6" id="KW-0812">Transmembrane</keyword>
<evidence type="ECO:0000313" key="9">
    <source>
        <dbReference type="Proteomes" id="UP000437736"/>
    </source>
</evidence>
<comment type="subcellular location">
    <subcellularLocation>
        <location evidence="1">Cell membrane</location>
        <topology evidence="1">Multi-pass membrane protein</topology>
    </subcellularLocation>
</comment>
<gene>
    <name evidence="8" type="ORF">GHK86_21410</name>
</gene>
<comment type="caution">
    <text evidence="8">The sequence shown here is derived from an EMBL/GenBank/DDBJ whole genome shotgun (WGS) entry which is preliminary data.</text>
</comment>
<feature type="region of interest" description="Disordered" evidence="5">
    <location>
        <begin position="1"/>
        <end position="21"/>
    </location>
</feature>